<keyword evidence="11 12" id="KW-0472">Membrane</keyword>
<dbReference type="AlphaFoldDB" id="A0A6V8SKL7"/>
<dbReference type="SUPFAM" id="SSF55874">
    <property type="entry name" value="ATPase domain of HSP90 chaperone/DNA topoisomerase II/histidine kinase"/>
    <property type="match status" value="1"/>
</dbReference>
<organism evidence="14 15">
    <name type="scientific">Clostridium fungisolvens</name>
    <dbReference type="NCBI Taxonomy" id="1604897"/>
    <lineage>
        <taxon>Bacteria</taxon>
        <taxon>Bacillati</taxon>
        <taxon>Bacillota</taxon>
        <taxon>Clostridia</taxon>
        <taxon>Eubacteriales</taxon>
        <taxon>Clostridiaceae</taxon>
        <taxon>Clostridium</taxon>
    </lineage>
</organism>
<dbReference type="Proteomes" id="UP000580568">
    <property type="component" value="Unassembled WGS sequence"/>
</dbReference>
<keyword evidence="8" id="KW-0418">Kinase</keyword>
<keyword evidence="5" id="KW-0597">Phosphoprotein</keyword>
<dbReference type="Pfam" id="PF02518">
    <property type="entry name" value="HATPase_c"/>
    <property type="match status" value="1"/>
</dbReference>
<dbReference type="InterPro" id="IPR005467">
    <property type="entry name" value="His_kinase_dom"/>
</dbReference>
<dbReference type="InterPro" id="IPR003661">
    <property type="entry name" value="HisK_dim/P_dom"/>
</dbReference>
<accession>A0A6V8SKL7</accession>
<evidence type="ECO:0000256" key="4">
    <source>
        <dbReference type="ARBA" id="ARBA00022475"/>
    </source>
</evidence>
<dbReference type="EMBL" id="BLZR01000001">
    <property type="protein sequence ID" value="GFP77707.1"/>
    <property type="molecule type" value="Genomic_DNA"/>
</dbReference>
<evidence type="ECO:0000256" key="9">
    <source>
        <dbReference type="ARBA" id="ARBA00022840"/>
    </source>
</evidence>
<keyword evidence="15" id="KW-1185">Reference proteome</keyword>
<dbReference type="SMART" id="SM00388">
    <property type="entry name" value="HisKA"/>
    <property type="match status" value="1"/>
</dbReference>
<dbReference type="SUPFAM" id="SSF47384">
    <property type="entry name" value="Homodimeric domain of signal transducing histidine kinase"/>
    <property type="match status" value="1"/>
</dbReference>
<sequence>MFNNKISRFKLISLIIIMQVIVIVICYYCLNIMENFKYSIILFCSILIVVTIILFIAYNLKRNEIKKLENIISEHENTINKLIVYKKSEEEQFELLSDVSHELRTPLTSIIGFAKIINRRLNKVIIPFITNENNNEQSDKSEISKAVLGINKISENIEIIISESERLTSLINNLLDFSKLRSDKIDWKVEKTDLREVISKGILISYSLLDNKDLELNDEIDENIPFVYVDKNKILQVIINLLSNAIKFTERGKIICRAKMYNKNEVLISVEDTGSGIPEQYYTKIFRRFEQIPNDSQKTQGSGLGLVICKAIVEKHGGSIWLESEVNRGSVFYFTIPVNQTEGE</sequence>
<keyword evidence="10" id="KW-0902">Two-component regulatory system</keyword>
<gene>
    <name evidence="14" type="ORF">bsdtw1_03867</name>
</gene>
<evidence type="ECO:0000256" key="2">
    <source>
        <dbReference type="ARBA" id="ARBA00004236"/>
    </source>
</evidence>
<dbReference type="FunFam" id="3.30.565.10:FF:000023">
    <property type="entry name" value="PAS domain-containing sensor histidine kinase"/>
    <property type="match status" value="1"/>
</dbReference>
<evidence type="ECO:0000256" key="12">
    <source>
        <dbReference type="SAM" id="Phobius"/>
    </source>
</evidence>
<evidence type="ECO:0000256" key="11">
    <source>
        <dbReference type="ARBA" id="ARBA00023136"/>
    </source>
</evidence>
<dbReference type="Gene3D" id="1.10.287.130">
    <property type="match status" value="1"/>
</dbReference>
<dbReference type="PANTHER" id="PTHR43711:SF30">
    <property type="entry name" value="HISTIDINE KINASE"/>
    <property type="match status" value="1"/>
</dbReference>
<evidence type="ECO:0000313" key="15">
    <source>
        <dbReference type="Proteomes" id="UP000580568"/>
    </source>
</evidence>
<dbReference type="GO" id="GO:0005524">
    <property type="term" value="F:ATP binding"/>
    <property type="evidence" value="ECO:0007669"/>
    <property type="project" value="UniProtKB-KW"/>
</dbReference>
<dbReference type="InterPro" id="IPR036890">
    <property type="entry name" value="HATPase_C_sf"/>
</dbReference>
<proteinExistence type="predicted"/>
<dbReference type="RefSeq" id="WP_183279072.1">
    <property type="nucleotide sequence ID" value="NZ_BLZR01000001.1"/>
</dbReference>
<evidence type="ECO:0000259" key="13">
    <source>
        <dbReference type="PROSITE" id="PS50109"/>
    </source>
</evidence>
<name>A0A6V8SKL7_9CLOT</name>
<comment type="catalytic activity">
    <reaction evidence="1">
        <text>ATP + protein L-histidine = ADP + protein N-phospho-L-histidine.</text>
        <dbReference type="EC" id="2.7.13.3"/>
    </reaction>
</comment>
<keyword evidence="12" id="KW-0812">Transmembrane</keyword>
<dbReference type="GO" id="GO:0000155">
    <property type="term" value="F:phosphorelay sensor kinase activity"/>
    <property type="evidence" value="ECO:0007669"/>
    <property type="project" value="InterPro"/>
</dbReference>
<dbReference type="InterPro" id="IPR003594">
    <property type="entry name" value="HATPase_dom"/>
</dbReference>
<keyword evidence="7" id="KW-0547">Nucleotide-binding</keyword>
<evidence type="ECO:0000256" key="3">
    <source>
        <dbReference type="ARBA" id="ARBA00012438"/>
    </source>
</evidence>
<keyword evidence="12" id="KW-1133">Transmembrane helix</keyword>
<evidence type="ECO:0000256" key="7">
    <source>
        <dbReference type="ARBA" id="ARBA00022741"/>
    </source>
</evidence>
<comment type="subcellular location">
    <subcellularLocation>
        <location evidence="2">Cell membrane</location>
    </subcellularLocation>
</comment>
<evidence type="ECO:0000256" key="8">
    <source>
        <dbReference type="ARBA" id="ARBA00022777"/>
    </source>
</evidence>
<evidence type="ECO:0000256" key="1">
    <source>
        <dbReference type="ARBA" id="ARBA00000085"/>
    </source>
</evidence>
<comment type="caution">
    <text evidence="14">The sequence shown here is derived from an EMBL/GenBank/DDBJ whole genome shotgun (WGS) entry which is preliminary data.</text>
</comment>
<keyword evidence="4" id="KW-1003">Cell membrane</keyword>
<evidence type="ECO:0000313" key="14">
    <source>
        <dbReference type="EMBL" id="GFP77707.1"/>
    </source>
</evidence>
<evidence type="ECO:0000256" key="5">
    <source>
        <dbReference type="ARBA" id="ARBA00022553"/>
    </source>
</evidence>
<dbReference type="Pfam" id="PF00512">
    <property type="entry name" value="HisKA"/>
    <property type="match status" value="1"/>
</dbReference>
<evidence type="ECO:0000256" key="10">
    <source>
        <dbReference type="ARBA" id="ARBA00023012"/>
    </source>
</evidence>
<dbReference type="PANTHER" id="PTHR43711">
    <property type="entry name" value="TWO-COMPONENT HISTIDINE KINASE"/>
    <property type="match status" value="1"/>
</dbReference>
<reference evidence="14 15" key="1">
    <citation type="submission" date="2020-07" db="EMBL/GenBank/DDBJ databases">
        <title>A new beta-1,3-glucan-decomposing anaerobic bacterium isolated from anoxic soil subjected to biological soil disinfestation.</title>
        <authorList>
            <person name="Ueki A."/>
            <person name="Tonouchi A."/>
        </authorList>
    </citation>
    <scope>NUCLEOTIDE SEQUENCE [LARGE SCALE GENOMIC DNA]</scope>
    <source>
        <strain evidence="14 15">TW1</strain>
    </source>
</reference>
<dbReference type="SMART" id="SM00387">
    <property type="entry name" value="HATPase_c"/>
    <property type="match status" value="1"/>
</dbReference>
<protein>
    <recommendedName>
        <fullName evidence="3">histidine kinase</fullName>
        <ecNumber evidence="3">2.7.13.3</ecNumber>
    </recommendedName>
</protein>
<dbReference type="InterPro" id="IPR036097">
    <property type="entry name" value="HisK_dim/P_sf"/>
</dbReference>
<dbReference type="Gene3D" id="3.30.565.10">
    <property type="entry name" value="Histidine kinase-like ATPase, C-terminal domain"/>
    <property type="match status" value="1"/>
</dbReference>
<feature type="domain" description="Histidine kinase" evidence="13">
    <location>
        <begin position="98"/>
        <end position="340"/>
    </location>
</feature>
<dbReference type="PRINTS" id="PR00344">
    <property type="entry name" value="BCTRLSENSOR"/>
</dbReference>
<dbReference type="InterPro" id="IPR050736">
    <property type="entry name" value="Sensor_HK_Regulatory"/>
</dbReference>
<evidence type="ECO:0000256" key="6">
    <source>
        <dbReference type="ARBA" id="ARBA00022679"/>
    </source>
</evidence>
<keyword evidence="9" id="KW-0067">ATP-binding</keyword>
<dbReference type="CDD" id="cd16922">
    <property type="entry name" value="HATPase_EvgS-ArcB-TorS-like"/>
    <property type="match status" value="1"/>
</dbReference>
<feature type="transmembrane region" description="Helical" evidence="12">
    <location>
        <begin position="39"/>
        <end position="60"/>
    </location>
</feature>
<feature type="transmembrane region" description="Helical" evidence="12">
    <location>
        <begin position="12"/>
        <end position="33"/>
    </location>
</feature>
<dbReference type="EC" id="2.7.13.3" evidence="3"/>
<dbReference type="CDD" id="cd00082">
    <property type="entry name" value="HisKA"/>
    <property type="match status" value="1"/>
</dbReference>
<dbReference type="PROSITE" id="PS50109">
    <property type="entry name" value="HIS_KIN"/>
    <property type="match status" value="1"/>
</dbReference>
<dbReference type="InterPro" id="IPR004358">
    <property type="entry name" value="Sig_transdc_His_kin-like_C"/>
</dbReference>
<dbReference type="GO" id="GO:0005886">
    <property type="term" value="C:plasma membrane"/>
    <property type="evidence" value="ECO:0007669"/>
    <property type="project" value="UniProtKB-SubCell"/>
</dbReference>
<keyword evidence="6" id="KW-0808">Transferase</keyword>